<dbReference type="Proteomes" id="UP001337681">
    <property type="component" value="Unassembled WGS sequence"/>
</dbReference>
<dbReference type="EMBL" id="JAZDQU010000002">
    <property type="protein sequence ID" value="MEE1885733.1"/>
    <property type="molecule type" value="Genomic_DNA"/>
</dbReference>
<dbReference type="PANTHER" id="PTHR30204">
    <property type="entry name" value="REDOX-CYCLING DRUG-SENSING TRANSCRIPTIONAL ACTIVATOR SOXR"/>
    <property type="match status" value="1"/>
</dbReference>
<evidence type="ECO:0000256" key="3">
    <source>
        <dbReference type="ARBA" id="ARBA00023125"/>
    </source>
</evidence>
<evidence type="ECO:0000313" key="6">
    <source>
        <dbReference type="EMBL" id="MEE1885733.1"/>
    </source>
</evidence>
<dbReference type="InterPro" id="IPR036594">
    <property type="entry name" value="Meth_synthase_dom"/>
</dbReference>
<keyword evidence="2" id="KW-0805">Transcription regulation</keyword>
<protein>
    <submittedName>
        <fullName evidence="6">MerR family transcriptional regulator</fullName>
    </submittedName>
</protein>
<keyword evidence="3" id="KW-0238">DNA-binding</keyword>
<dbReference type="CDD" id="cd01104">
    <property type="entry name" value="HTH_MlrA-CarA"/>
    <property type="match status" value="1"/>
</dbReference>
<dbReference type="RefSeq" id="WP_330146628.1">
    <property type="nucleotide sequence ID" value="NZ_JAZDQU010000002.1"/>
</dbReference>
<dbReference type="InterPro" id="IPR047057">
    <property type="entry name" value="MerR_fam"/>
</dbReference>
<dbReference type="SUPFAM" id="SSF52242">
    <property type="entry name" value="Cobalamin (vitamin B12)-binding domain"/>
    <property type="match status" value="1"/>
</dbReference>
<dbReference type="SMART" id="SM00422">
    <property type="entry name" value="HTH_MERR"/>
    <property type="match status" value="1"/>
</dbReference>
<keyword evidence="1" id="KW-0678">Repressor</keyword>
<dbReference type="Gene3D" id="1.10.1240.10">
    <property type="entry name" value="Methionine synthase domain"/>
    <property type="match status" value="1"/>
</dbReference>
<dbReference type="Gene3D" id="3.40.50.280">
    <property type="entry name" value="Cobalamin-binding domain"/>
    <property type="match status" value="1"/>
</dbReference>
<dbReference type="InterPro" id="IPR009061">
    <property type="entry name" value="DNA-bd_dom_put_sf"/>
</dbReference>
<feature type="domain" description="HTH merR-type" evidence="5">
    <location>
        <begin position="3"/>
        <end position="72"/>
    </location>
</feature>
<evidence type="ECO:0000256" key="1">
    <source>
        <dbReference type="ARBA" id="ARBA00022491"/>
    </source>
</evidence>
<accession>A0ABU7H324</accession>
<comment type="caution">
    <text evidence="6">The sequence shown here is derived from an EMBL/GenBank/DDBJ whole genome shotgun (WGS) entry which is preliminary data.</text>
</comment>
<name>A0ABU7H324_9SPHI</name>
<dbReference type="SUPFAM" id="SSF46955">
    <property type="entry name" value="Putative DNA-binding domain"/>
    <property type="match status" value="1"/>
</dbReference>
<evidence type="ECO:0000313" key="7">
    <source>
        <dbReference type="Proteomes" id="UP001337681"/>
    </source>
</evidence>
<proteinExistence type="predicted"/>
<dbReference type="Pfam" id="PF13411">
    <property type="entry name" value="MerR_1"/>
    <property type="match status" value="1"/>
</dbReference>
<gene>
    <name evidence="6" type="ORF">VRU49_09925</name>
</gene>
<evidence type="ECO:0000256" key="2">
    <source>
        <dbReference type="ARBA" id="ARBA00023015"/>
    </source>
</evidence>
<dbReference type="Pfam" id="PF02607">
    <property type="entry name" value="B12-binding_2"/>
    <property type="match status" value="1"/>
</dbReference>
<evidence type="ECO:0000256" key="4">
    <source>
        <dbReference type="ARBA" id="ARBA00023163"/>
    </source>
</evidence>
<dbReference type="InterPro" id="IPR000551">
    <property type="entry name" value="MerR-type_HTH_dom"/>
</dbReference>
<organism evidence="6 7">
    <name type="scientific">Pedobacter flavus</name>
    <dbReference type="NCBI Taxonomy" id="3113906"/>
    <lineage>
        <taxon>Bacteria</taxon>
        <taxon>Pseudomonadati</taxon>
        <taxon>Bacteroidota</taxon>
        <taxon>Sphingobacteriia</taxon>
        <taxon>Sphingobacteriales</taxon>
        <taxon>Sphingobacteriaceae</taxon>
        <taxon>Pedobacter</taxon>
    </lineage>
</organism>
<dbReference type="InterPro" id="IPR003759">
    <property type="entry name" value="Cbl-bd_cap"/>
</dbReference>
<keyword evidence="4" id="KW-0804">Transcription</keyword>
<dbReference type="Gene3D" id="1.10.1660.10">
    <property type="match status" value="1"/>
</dbReference>
<dbReference type="PROSITE" id="PS50937">
    <property type="entry name" value="HTH_MERR_2"/>
    <property type="match status" value="1"/>
</dbReference>
<dbReference type="InterPro" id="IPR036724">
    <property type="entry name" value="Cobalamin-bd_sf"/>
</dbReference>
<dbReference type="PANTHER" id="PTHR30204:SF69">
    <property type="entry name" value="MERR-FAMILY TRANSCRIPTIONAL REGULATOR"/>
    <property type="match status" value="1"/>
</dbReference>
<sequence length="298" mass="34343">MDNLTIAQLSQFSGIKAHTIRIWEQRYNAFTPERSEGNVRYYSGLQLRRLLNIVSLLEADYKISKICKLSDAELEALIKKLYLDEAPDKGEVFISQLITAGTQFNAEEFSKILAHCFNIYGVLSAYKNIVYPLINRVGLMWTANLLPPAQEHFMTNLIRQKIFASIDLLPSNNYYKETWVLLLPEDEFHEIGLLFAYYLLKINNVNVVYLGSNVPVNTLNVSLNELNPDNVLMFLVHNNHVSKPQNYLETINSKKIKGKIFISGLTKMIKQLKLKDDVVWLETFECFEELLERVGNND</sequence>
<keyword evidence="7" id="KW-1185">Reference proteome</keyword>
<evidence type="ECO:0000259" key="5">
    <source>
        <dbReference type="PROSITE" id="PS50937"/>
    </source>
</evidence>
<reference evidence="6 7" key="1">
    <citation type="submission" date="2024-01" db="EMBL/GenBank/DDBJ databases">
        <title>Pedobacter sp. nov., isolated from oil-contaminated soil.</title>
        <authorList>
            <person name="Le N.T.T."/>
        </authorList>
    </citation>
    <scope>NUCLEOTIDE SEQUENCE [LARGE SCALE GENOMIC DNA]</scope>
    <source>
        <strain evidence="6 7">VNH31</strain>
    </source>
</reference>